<feature type="coiled-coil region" evidence="1">
    <location>
        <begin position="574"/>
        <end position="604"/>
    </location>
</feature>
<evidence type="ECO:0000313" key="2">
    <source>
        <dbReference type="EMBL" id="PIT88334.1"/>
    </source>
</evidence>
<evidence type="ECO:0000256" key="1">
    <source>
        <dbReference type="SAM" id="Coils"/>
    </source>
</evidence>
<accession>A0A2M6W6D3</accession>
<feature type="coiled-coil region" evidence="1">
    <location>
        <begin position="52"/>
        <end position="109"/>
    </location>
</feature>
<dbReference type="EMBL" id="PFBV01000003">
    <property type="protein sequence ID" value="PIT88334.1"/>
    <property type="molecule type" value="Genomic_DNA"/>
</dbReference>
<comment type="caution">
    <text evidence="2">The sequence shown here is derived from an EMBL/GenBank/DDBJ whole genome shotgun (WGS) entry which is preliminary data.</text>
</comment>
<proteinExistence type="predicted"/>
<organism evidence="2 3">
    <name type="scientific">Candidatus Magasanikbacteria bacterium CG10_big_fil_rev_8_21_14_0_10_36_32</name>
    <dbReference type="NCBI Taxonomy" id="1974646"/>
    <lineage>
        <taxon>Bacteria</taxon>
        <taxon>Candidatus Magasanikiibacteriota</taxon>
    </lineage>
</organism>
<dbReference type="Proteomes" id="UP000231426">
    <property type="component" value="Unassembled WGS sequence"/>
</dbReference>
<sequence>MSDEVDKNLKVDDEMENLEEIENLKMTNKEVLSVFKVEMEKYEELMKFYQIEKDYKAEIEKVLKELEDISGELDASDIQQEKDFMVERIRIWQERMNKVENRLGELSDEIEKSLVGKWLESAEEELEGTKKIPTIKDETKTKKEIINKSDEEILAKTEKIEKFVQPAEQVVSAVQETKKQKSPEFSFDYNIGALKLPDGMSVDMVPAKGHCDLKFSTENKDKLIGFVIHGSKPDKIIKIKVTADSTVKILEVEGRAEQVLTFNKPAEAKSFIERFVRYHVVAPEAKLEPIQSKTVPEIKKEIITEKPAETIKAKIEKPAIKPREKKLKPVTPKTDGKILTWQEQLEAARQKISTIPTELSVIQPPAKTEEKVDLPSIVKEEVKVSAPVISKEAEKSKEVITEKPDEKHIEEVSLKSEVSENKEILEEIEIPKNVDIASIAKFFHERQDDTAWNNYDGIALDLEQLDKKDKNSKRDIVSRTIKMLEQRLTVALTLKNSSDTQRSRKWRVEEKIVGLYKEFLQKLLEELPEEKEINLEEIKQETEIKEPVVEIIEPVAESFVEDGSIEINVDDEILAECQERNKLIEELKNQLTEVRKNLVTALANRERAGGVFGTIKTWLGSTREEVAEIEYDNIWAVYERVQKELLSASELQAESLKKFLDNESKNLQKKLGEHYKSKENIVAKVWKRLGEMNLYNYLEKKNKEVLSKEKSGEIVRGWDKFWSNRGAELSQSGLWAKLGAKALSVRLGISLGLLGVGLYEVPGLVSSHVYIGARTAFVGTGSIFGSRAAADTLQNIGQRWLGKRGEIFSSCDEAELVWRNRLGLAEEATGGDLELPSGGESDAKTEKRHKKLEKAMEKVEATISLIMDLQPEDRLKEIQHRIAAIEAYAYVNGFDLNKDENYQRLTHFRDQIIQEILKSKAVEIGDARDIIRPDSLVDALAYLESRKQELDILGGKITGEKQLRWGKRIVSSVIGVAGGCLAYLNMLGKAAAIETEHHTVGGKIIDGGAVTGEPKTVTDELVDKYNYPAEGMAESTQEQIKALLNGWEQRGLSAGAIGCVVENGLTEGEIADINRLLSGVAGHREVLASISRILEGGADSSKVLKSMLVQTARGSNNIEGLLQKQLKIDPEAYGYNPKNGLSVDKWADHQASVLTHEQHLDDKYFVFNKNRDQFVILRPDGKIELVGKTYVMEHADIEPIKVVSEHEMDIETIDKYFKAEASGDTAVTESMLDDYAKHLTDQEKVWLDKHWQTNEIGEKFLSKDDMNTLQEIQSRGHVFEDVNTGKQYHADQLDIADERSVDVVGEGRIEEQLDTVSTIKSNKITEQPIAAADVVDKKGNILTSETQTEDNLATPAFGPSHPEYIFKKGDLSVNLNFEYGIGGKVIGYNGDFRGFSDSQAYNNFYRTDYIRQAEDIRPLLRAKNLMLSKDGEIFNDLKNNGLSNSGEAEFLKEKIRRTLENLAQIKNTQVHNLFKQDKLVEFGFEEKK</sequence>
<name>A0A2M6W6D3_9BACT</name>
<protein>
    <submittedName>
        <fullName evidence="2">Uncharacterized protein</fullName>
    </submittedName>
</protein>
<gene>
    <name evidence="2" type="ORF">COU29_00895</name>
</gene>
<evidence type="ECO:0000313" key="3">
    <source>
        <dbReference type="Proteomes" id="UP000231426"/>
    </source>
</evidence>
<keyword evidence="1" id="KW-0175">Coiled coil</keyword>
<reference evidence="3" key="1">
    <citation type="submission" date="2017-09" db="EMBL/GenBank/DDBJ databases">
        <title>Depth-based differentiation of microbial function through sediment-hosted aquifers and enrichment of novel symbionts in the deep terrestrial subsurface.</title>
        <authorList>
            <person name="Probst A.J."/>
            <person name="Ladd B."/>
            <person name="Jarett J.K."/>
            <person name="Geller-Mcgrath D.E."/>
            <person name="Sieber C.M.K."/>
            <person name="Emerson J.B."/>
            <person name="Anantharaman K."/>
            <person name="Thomas B.C."/>
            <person name="Malmstrom R."/>
            <person name="Stieglmeier M."/>
            <person name="Klingl A."/>
            <person name="Woyke T."/>
            <person name="Ryan C.M."/>
            <person name="Banfield J.F."/>
        </authorList>
    </citation>
    <scope>NUCLEOTIDE SEQUENCE [LARGE SCALE GENOMIC DNA]</scope>
</reference>